<keyword evidence="2" id="KW-1185">Reference proteome</keyword>
<dbReference type="AlphaFoldDB" id="A0A2I1CFI5"/>
<accession>A0A2I1CFI5</accession>
<dbReference type="Proteomes" id="UP000234474">
    <property type="component" value="Unassembled WGS sequence"/>
</dbReference>
<comment type="caution">
    <text evidence="1">The sequence shown here is derived from an EMBL/GenBank/DDBJ whole genome shotgun (WGS) entry which is preliminary data.</text>
</comment>
<evidence type="ECO:0000313" key="2">
    <source>
        <dbReference type="Proteomes" id="UP000234474"/>
    </source>
</evidence>
<protein>
    <submittedName>
        <fullName evidence="1">Uncharacterized protein</fullName>
    </submittedName>
</protein>
<proteinExistence type="predicted"/>
<name>A0A2I1CFI5_ASPN1</name>
<gene>
    <name evidence="1" type="ORF">P174DRAFT_77365</name>
</gene>
<sequence>MPKFERGWKSLALMVERSCRLRHQYSTIARHKMSRITGHSVVTQPTRRCLRHPTRESSSSSGFREYLQPFFLIICAVGQMCQGPQPHARLVSGLQQADKQRALCQDSLFSVSTEADAAPQQNDALFCRYGRVLLGVLIPSLSPCPCPCPCPNNTACFKGPTSIYSRGLTDPGSSIINFSLKMQLSQQTSLLFLPLGKYRSKFSPSELMPIVQQIMYQKLRPMPQCLPTFTV</sequence>
<dbReference type="VEuPathDB" id="FungiDB:P174DRAFT_77365"/>
<dbReference type="RefSeq" id="XP_024684984.1">
    <property type="nucleotide sequence ID" value="XM_024832457.1"/>
</dbReference>
<dbReference type="EMBL" id="MSZS01000002">
    <property type="protein sequence ID" value="PKX96389.1"/>
    <property type="molecule type" value="Genomic_DNA"/>
</dbReference>
<evidence type="ECO:0000313" key="1">
    <source>
        <dbReference type="EMBL" id="PKX96389.1"/>
    </source>
</evidence>
<reference evidence="2" key="1">
    <citation type="journal article" date="2018" name="Proc. Natl. Acad. Sci. U.S.A.">
        <title>Linking secondary metabolites to gene clusters through genome sequencing of six diverse Aspergillus species.</title>
        <authorList>
            <person name="Kaerboelling I."/>
            <person name="Vesth T.C."/>
            <person name="Frisvad J.C."/>
            <person name="Nybo J.L."/>
            <person name="Theobald S."/>
            <person name="Kuo A."/>
            <person name="Bowyer P."/>
            <person name="Matsuda Y."/>
            <person name="Mondo S."/>
            <person name="Lyhne E.K."/>
            <person name="Kogle M.E."/>
            <person name="Clum A."/>
            <person name="Lipzen A."/>
            <person name="Salamov A."/>
            <person name="Ngan C.Y."/>
            <person name="Daum C."/>
            <person name="Chiniquy J."/>
            <person name="Barry K."/>
            <person name="LaButti K."/>
            <person name="Haridas S."/>
            <person name="Simmons B.A."/>
            <person name="Magnuson J.K."/>
            <person name="Mortensen U.H."/>
            <person name="Larsen T.O."/>
            <person name="Grigoriev I.V."/>
            <person name="Baker S.E."/>
            <person name="Andersen M.R."/>
        </authorList>
    </citation>
    <scope>NUCLEOTIDE SEQUENCE [LARGE SCALE GENOMIC DNA]</scope>
    <source>
        <strain evidence="2">IBT 16806</strain>
    </source>
</reference>
<dbReference type="GeneID" id="36539795"/>
<organism evidence="1 2">
    <name type="scientific">Aspergillus novofumigatus (strain IBT 16806)</name>
    <dbReference type="NCBI Taxonomy" id="1392255"/>
    <lineage>
        <taxon>Eukaryota</taxon>
        <taxon>Fungi</taxon>
        <taxon>Dikarya</taxon>
        <taxon>Ascomycota</taxon>
        <taxon>Pezizomycotina</taxon>
        <taxon>Eurotiomycetes</taxon>
        <taxon>Eurotiomycetidae</taxon>
        <taxon>Eurotiales</taxon>
        <taxon>Aspergillaceae</taxon>
        <taxon>Aspergillus</taxon>
        <taxon>Aspergillus subgen. Fumigati</taxon>
    </lineage>
</organism>